<dbReference type="Gene3D" id="3.90.78.10">
    <property type="entry name" value="UDP-N-acetylenolpyruvoylglucosamine reductase, C-terminal domain"/>
    <property type="match status" value="1"/>
</dbReference>
<dbReference type="GO" id="GO:0008762">
    <property type="term" value="F:UDP-N-acetylmuramate dehydrogenase activity"/>
    <property type="evidence" value="ECO:0007669"/>
    <property type="project" value="UniProtKB-UniRule"/>
</dbReference>
<keyword evidence="11 20" id="KW-0274">FAD</keyword>
<dbReference type="OrthoDB" id="9804753at2"/>
<feature type="active site" evidence="20">
    <location>
        <position position="325"/>
    </location>
</feature>
<dbReference type="GO" id="GO:0009252">
    <property type="term" value="P:peptidoglycan biosynthetic process"/>
    <property type="evidence" value="ECO:0007669"/>
    <property type="project" value="UniProtKB-UniRule"/>
</dbReference>
<dbReference type="Gene3D" id="3.30.43.10">
    <property type="entry name" value="Uridine Diphospho-n-acetylenolpyruvylglucosamine Reductase, domain 2"/>
    <property type="match status" value="1"/>
</dbReference>
<sequence>MRISLKPFNTFGIQSNARELVAAESAEQLSRAWRTASQHGLPVLILGEGSNVFFTEDYEGVVILNRIKGIAVTESEDAWHLHVGAGENWHELVKYSLAHGMHGLENLALIPGCVGSSPIQNIGAYGVELKQVCEYVDCIDPESDEMVRLTNEQCRFGYRDSIFKHEYQNRYVIIGVGIRLPKNWQPVLTYGDLVCLDPQTVTPQQVFDAVCHMRSSKLPDPKVNGNAGSFFKNPVVSAEQTAALLKRYPDAPHYPQTDGSTKLAAGWLIDRCHLKGYRSGGAAVHRHQALVLINEDNAVSRDIINLARHVRQCVGEKFNVWLEPEVRFIGRTGEVNAVEQIA</sequence>
<dbReference type="Proteomes" id="UP000240212">
    <property type="component" value="Unassembled WGS sequence"/>
</dbReference>
<comment type="catalytic activity">
    <reaction evidence="19 20">
        <text>UDP-N-acetyl-alpha-D-muramate + NADP(+) = UDP-N-acetyl-3-O-(1-carboxyvinyl)-alpha-D-glucosamine + NADPH + H(+)</text>
        <dbReference type="Rhea" id="RHEA:12248"/>
        <dbReference type="ChEBI" id="CHEBI:15378"/>
        <dbReference type="ChEBI" id="CHEBI:57783"/>
        <dbReference type="ChEBI" id="CHEBI:58349"/>
        <dbReference type="ChEBI" id="CHEBI:68483"/>
        <dbReference type="ChEBI" id="CHEBI:70757"/>
        <dbReference type="EC" id="1.3.1.98"/>
    </reaction>
</comment>
<evidence type="ECO:0000259" key="21">
    <source>
        <dbReference type="PROSITE" id="PS51387"/>
    </source>
</evidence>
<gene>
    <name evidence="20" type="primary">murB</name>
    <name evidence="22" type="ORF">C7G83_19880</name>
</gene>
<evidence type="ECO:0000256" key="20">
    <source>
        <dbReference type="HAMAP-Rule" id="MF_00037"/>
    </source>
</evidence>
<evidence type="ECO:0000256" key="10">
    <source>
        <dbReference type="ARBA" id="ARBA00022630"/>
    </source>
</evidence>
<name>A0A2P8VE90_9ENTR</name>
<dbReference type="NCBIfam" id="TIGR00179">
    <property type="entry name" value="murB"/>
    <property type="match status" value="1"/>
</dbReference>
<dbReference type="InterPro" id="IPR036635">
    <property type="entry name" value="MurB_C_sf"/>
</dbReference>
<evidence type="ECO:0000256" key="4">
    <source>
        <dbReference type="ARBA" id="ARBA00004752"/>
    </source>
</evidence>
<comment type="similarity">
    <text evidence="5 20">Belongs to the MurB family.</text>
</comment>
<evidence type="ECO:0000256" key="13">
    <source>
        <dbReference type="ARBA" id="ARBA00022960"/>
    </source>
</evidence>
<proteinExistence type="inferred from homology"/>
<evidence type="ECO:0000256" key="2">
    <source>
        <dbReference type="ARBA" id="ARBA00003921"/>
    </source>
</evidence>
<dbReference type="AlphaFoldDB" id="A0A2P8VE90"/>
<dbReference type="STRING" id="1388748.GCA_000463155_03572"/>
<dbReference type="HAMAP" id="MF_00037">
    <property type="entry name" value="MurB"/>
    <property type="match status" value="1"/>
</dbReference>
<dbReference type="GO" id="GO:0008360">
    <property type="term" value="P:regulation of cell shape"/>
    <property type="evidence" value="ECO:0007669"/>
    <property type="project" value="UniProtKB-KW"/>
</dbReference>
<dbReference type="InterPro" id="IPR016169">
    <property type="entry name" value="FAD-bd_PCMH_sub2"/>
</dbReference>
<evidence type="ECO:0000313" key="22">
    <source>
        <dbReference type="EMBL" id="PSN05841.1"/>
    </source>
</evidence>
<evidence type="ECO:0000256" key="19">
    <source>
        <dbReference type="ARBA" id="ARBA00048914"/>
    </source>
</evidence>
<feature type="active site" description="Proton donor" evidence="20">
    <location>
        <position position="229"/>
    </location>
</feature>
<comment type="cofactor">
    <cofactor evidence="1 20">
        <name>FAD</name>
        <dbReference type="ChEBI" id="CHEBI:57692"/>
    </cofactor>
</comment>
<comment type="caution">
    <text evidence="22">The sequence shown here is derived from an EMBL/GenBank/DDBJ whole genome shotgun (WGS) entry which is preliminary data.</text>
</comment>
<keyword evidence="17 20" id="KW-0961">Cell wall biogenesis/degradation</keyword>
<comment type="pathway">
    <text evidence="4 20">Cell wall biogenesis; peptidoglycan biosynthesis.</text>
</comment>
<reference evidence="22 23" key="1">
    <citation type="submission" date="2018-03" db="EMBL/GenBank/DDBJ databases">
        <title>Draft genome sequence of the first documented clinical Siccibacter turicensis isolate in Austria.</title>
        <authorList>
            <person name="Lepuschitz S."/>
            <person name="Pekard-Amenitsch S."/>
            <person name="Haunold R."/>
            <person name="Schill S."/>
            <person name="Mach R."/>
            <person name="Allerberger F."/>
            <person name="Ruppitsch W."/>
            <person name="Forsythe S.J."/>
        </authorList>
    </citation>
    <scope>NUCLEOTIDE SEQUENCE [LARGE SCALE GENOMIC DNA]</scope>
    <source>
        <strain evidence="22 23">6100069499-17</strain>
    </source>
</reference>
<keyword evidence="9 20" id="KW-0132">Cell division</keyword>
<dbReference type="SUPFAM" id="SSF56176">
    <property type="entry name" value="FAD-binding/transporter-associated domain-like"/>
    <property type="match status" value="1"/>
</dbReference>
<accession>A0A2P8VE90</accession>
<dbReference type="GO" id="GO:0071555">
    <property type="term" value="P:cell wall organization"/>
    <property type="evidence" value="ECO:0007669"/>
    <property type="project" value="UniProtKB-KW"/>
</dbReference>
<keyword evidence="12 20" id="KW-0521">NADP</keyword>
<evidence type="ECO:0000256" key="16">
    <source>
        <dbReference type="ARBA" id="ARBA00023306"/>
    </source>
</evidence>
<evidence type="ECO:0000256" key="18">
    <source>
        <dbReference type="ARBA" id="ARBA00031026"/>
    </source>
</evidence>
<evidence type="ECO:0000256" key="9">
    <source>
        <dbReference type="ARBA" id="ARBA00022618"/>
    </source>
</evidence>
<dbReference type="GO" id="GO:0051301">
    <property type="term" value="P:cell division"/>
    <property type="evidence" value="ECO:0007669"/>
    <property type="project" value="UniProtKB-KW"/>
</dbReference>
<keyword evidence="14 20" id="KW-0573">Peptidoglycan synthesis</keyword>
<keyword evidence="16 20" id="KW-0131">Cell cycle</keyword>
<dbReference type="InterPro" id="IPR036318">
    <property type="entry name" value="FAD-bd_PCMH-like_sf"/>
</dbReference>
<evidence type="ECO:0000313" key="23">
    <source>
        <dbReference type="Proteomes" id="UP000240212"/>
    </source>
</evidence>
<dbReference type="SUPFAM" id="SSF56194">
    <property type="entry name" value="Uridine diphospho-N-Acetylenolpyruvylglucosamine reductase, MurB, C-terminal domain"/>
    <property type="match status" value="1"/>
</dbReference>
<keyword evidence="15 20" id="KW-0560">Oxidoreductase</keyword>
<evidence type="ECO:0000256" key="15">
    <source>
        <dbReference type="ARBA" id="ARBA00023002"/>
    </source>
</evidence>
<dbReference type="GO" id="GO:0071949">
    <property type="term" value="F:FAD binding"/>
    <property type="evidence" value="ECO:0007669"/>
    <property type="project" value="InterPro"/>
</dbReference>
<evidence type="ECO:0000256" key="7">
    <source>
        <dbReference type="ARBA" id="ARBA00015188"/>
    </source>
</evidence>
<dbReference type="EMBL" id="PYEP01000016">
    <property type="protein sequence ID" value="PSN05841.1"/>
    <property type="molecule type" value="Genomic_DNA"/>
</dbReference>
<dbReference type="InterPro" id="IPR011601">
    <property type="entry name" value="MurB_C"/>
</dbReference>
<dbReference type="UniPathway" id="UPA00219"/>
<dbReference type="InterPro" id="IPR016167">
    <property type="entry name" value="FAD-bd_PCMH_sub1"/>
</dbReference>
<dbReference type="InterPro" id="IPR003170">
    <property type="entry name" value="MurB"/>
</dbReference>
<comment type="function">
    <text evidence="2 20">Cell wall formation.</text>
</comment>
<keyword evidence="10 20" id="KW-0285">Flavoprotein</keyword>
<dbReference type="Pfam" id="PF02873">
    <property type="entry name" value="MurB_C"/>
    <property type="match status" value="1"/>
</dbReference>
<dbReference type="PANTHER" id="PTHR21071:SF4">
    <property type="entry name" value="UDP-N-ACETYLENOLPYRUVOYLGLUCOSAMINE REDUCTASE"/>
    <property type="match status" value="1"/>
</dbReference>
<evidence type="ECO:0000256" key="1">
    <source>
        <dbReference type="ARBA" id="ARBA00001974"/>
    </source>
</evidence>
<keyword evidence="23" id="KW-1185">Reference proteome</keyword>
<evidence type="ECO:0000256" key="14">
    <source>
        <dbReference type="ARBA" id="ARBA00022984"/>
    </source>
</evidence>
<feature type="domain" description="FAD-binding PCMH-type" evidence="21">
    <location>
        <begin position="13"/>
        <end position="183"/>
    </location>
</feature>
<evidence type="ECO:0000256" key="6">
    <source>
        <dbReference type="ARBA" id="ARBA00012518"/>
    </source>
</evidence>
<dbReference type="InterPro" id="IPR016166">
    <property type="entry name" value="FAD-bd_PCMH"/>
</dbReference>
<dbReference type="GO" id="GO:0005829">
    <property type="term" value="C:cytosol"/>
    <property type="evidence" value="ECO:0007669"/>
    <property type="project" value="TreeGrafter"/>
</dbReference>
<evidence type="ECO:0000256" key="11">
    <source>
        <dbReference type="ARBA" id="ARBA00022827"/>
    </source>
</evidence>
<dbReference type="Pfam" id="PF01565">
    <property type="entry name" value="FAD_binding_4"/>
    <property type="match status" value="1"/>
</dbReference>
<evidence type="ECO:0000256" key="17">
    <source>
        <dbReference type="ARBA" id="ARBA00023316"/>
    </source>
</evidence>
<evidence type="ECO:0000256" key="12">
    <source>
        <dbReference type="ARBA" id="ARBA00022857"/>
    </source>
</evidence>
<dbReference type="PROSITE" id="PS51387">
    <property type="entry name" value="FAD_PCMH"/>
    <property type="match status" value="1"/>
</dbReference>
<dbReference type="PANTHER" id="PTHR21071">
    <property type="entry name" value="UDP-N-ACETYLENOLPYRUVOYLGLUCOSAMINE REDUCTASE"/>
    <property type="match status" value="1"/>
</dbReference>
<dbReference type="RefSeq" id="WP_106878399.1">
    <property type="nucleotide sequence ID" value="NZ_PYEP01000016.1"/>
</dbReference>
<dbReference type="EC" id="1.3.1.98" evidence="6 20"/>
<dbReference type="NCBIfam" id="NF000755">
    <property type="entry name" value="PRK00046.1"/>
    <property type="match status" value="1"/>
</dbReference>
<dbReference type="Gene3D" id="3.30.465.10">
    <property type="match status" value="1"/>
</dbReference>
<keyword evidence="13 20" id="KW-0133">Cell shape</keyword>
<organism evidence="22 23">
    <name type="scientific">Siccibacter turicensis</name>
    <dbReference type="NCBI Taxonomy" id="357233"/>
    <lineage>
        <taxon>Bacteria</taxon>
        <taxon>Pseudomonadati</taxon>
        <taxon>Pseudomonadota</taxon>
        <taxon>Gammaproteobacteria</taxon>
        <taxon>Enterobacterales</taxon>
        <taxon>Enterobacteriaceae</taxon>
        <taxon>Siccibacter</taxon>
    </lineage>
</organism>
<dbReference type="InterPro" id="IPR006094">
    <property type="entry name" value="Oxid_FAD_bind_N"/>
</dbReference>
<keyword evidence="8 20" id="KW-0963">Cytoplasm</keyword>
<comment type="subcellular location">
    <subcellularLocation>
        <location evidence="3 20">Cytoplasm</location>
    </subcellularLocation>
</comment>
<protein>
    <recommendedName>
        <fullName evidence="7 20">UDP-N-acetylenolpyruvoylglucosamine reductase</fullName>
        <ecNumber evidence="6 20">1.3.1.98</ecNumber>
    </recommendedName>
    <alternativeName>
        <fullName evidence="18 20">UDP-N-acetylmuramate dehydrogenase</fullName>
    </alternativeName>
</protein>
<feature type="active site" evidence="20">
    <location>
        <position position="159"/>
    </location>
</feature>
<evidence type="ECO:0000256" key="3">
    <source>
        <dbReference type="ARBA" id="ARBA00004496"/>
    </source>
</evidence>
<dbReference type="NCBIfam" id="NF010478">
    <property type="entry name" value="PRK13903.1"/>
    <property type="match status" value="1"/>
</dbReference>
<evidence type="ECO:0000256" key="5">
    <source>
        <dbReference type="ARBA" id="ARBA00010485"/>
    </source>
</evidence>
<evidence type="ECO:0000256" key="8">
    <source>
        <dbReference type="ARBA" id="ARBA00022490"/>
    </source>
</evidence>